<sequence>MRVAVTGGTGFVGAALITHLIDKGFEVRALARNPDQFDAPQNITVLRGSLEDEAALSALAEGADVFFNLAGVTHARKVDEYQRTNVDGAARAARAASAAGAKFIHISSISARAPEVSPYARSKHDSEAAIRAASGDNAWLALRLPAIYGPGDMVTLPYFKLVKIGLALEPKTPTPAHASIVYVEDAAAAITEAARSAPPGAVYEVGDERPEGHAWSEIGVILGEQLARRPRAIRVPRALITAYHKLIIATEGALGRRPSVREGQVNEFFHPDWVARSDLLSNATPWRPTTPLKEGFAKTALWYQKNGLL</sequence>
<feature type="domain" description="NAD-dependent epimerase/dehydratase" evidence="1">
    <location>
        <begin position="3"/>
        <end position="206"/>
    </location>
</feature>
<name>A0A3B0RXZ4_9ZZZZ</name>
<evidence type="ECO:0000259" key="1">
    <source>
        <dbReference type="Pfam" id="PF01370"/>
    </source>
</evidence>
<dbReference type="GO" id="GO:0044877">
    <property type="term" value="F:protein-containing complex binding"/>
    <property type="evidence" value="ECO:0007669"/>
    <property type="project" value="TreeGrafter"/>
</dbReference>
<dbReference type="InterPro" id="IPR036291">
    <property type="entry name" value="NAD(P)-bd_dom_sf"/>
</dbReference>
<dbReference type="InterPro" id="IPR051207">
    <property type="entry name" value="ComplexI_NDUFA9_subunit"/>
</dbReference>
<dbReference type="Gene3D" id="3.40.50.720">
    <property type="entry name" value="NAD(P)-binding Rossmann-like Domain"/>
    <property type="match status" value="1"/>
</dbReference>
<evidence type="ECO:0000313" key="2">
    <source>
        <dbReference type="EMBL" id="VAV98430.1"/>
    </source>
</evidence>
<dbReference type="EMBL" id="UOEH01000253">
    <property type="protein sequence ID" value="VAV98430.1"/>
    <property type="molecule type" value="Genomic_DNA"/>
</dbReference>
<dbReference type="SUPFAM" id="SSF51735">
    <property type="entry name" value="NAD(P)-binding Rossmann-fold domains"/>
    <property type="match status" value="1"/>
</dbReference>
<dbReference type="PANTHER" id="PTHR12126">
    <property type="entry name" value="NADH-UBIQUINONE OXIDOREDUCTASE 39 KDA SUBUNIT-RELATED"/>
    <property type="match status" value="1"/>
</dbReference>
<dbReference type="PANTHER" id="PTHR12126:SF11">
    <property type="entry name" value="NADH DEHYDROGENASE [UBIQUINONE] 1 ALPHA SUBCOMPLEX SUBUNIT 9, MITOCHONDRIAL"/>
    <property type="match status" value="1"/>
</dbReference>
<proteinExistence type="predicted"/>
<accession>A0A3B0RXZ4</accession>
<gene>
    <name evidence="2" type="ORF">MNBD_ALPHA05-2184</name>
</gene>
<organism evidence="2">
    <name type="scientific">hydrothermal vent metagenome</name>
    <dbReference type="NCBI Taxonomy" id="652676"/>
    <lineage>
        <taxon>unclassified sequences</taxon>
        <taxon>metagenomes</taxon>
        <taxon>ecological metagenomes</taxon>
    </lineage>
</organism>
<protein>
    <recommendedName>
        <fullName evidence="1">NAD-dependent epimerase/dehydratase domain-containing protein</fullName>
    </recommendedName>
</protein>
<dbReference type="AlphaFoldDB" id="A0A3B0RXZ4"/>
<reference evidence="2" key="1">
    <citation type="submission" date="2018-06" db="EMBL/GenBank/DDBJ databases">
        <authorList>
            <person name="Zhirakovskaya E."/>
        </authorList>
    </citation>
    <scope>NUCLEOTIDE SEQUENCE</scope>
</reference>
<dbReference type="InterPro" id="IPR001509">
    <property type="entry name" value="Epimerase_deHydtase"/>
</dbReference>
<dbReference type="Pfam" id="PF01370">
    <property type="entry name" value="Epimerase"/>
    <property type="match status" value="1"/>
</dbReference>